<keyword evidence="1" id="KW-0812">Transmembrane</keyword>
<comment type="caution">
    <text evidence="2">The sequence shown here is derived from an EMBL/GenBank/DDBJ whole genome shotgun (WGS) entry which is preliminary data.</text>
</comment>
<evidence type="ECO:0000313" key="2">
    <source>
        <dbReference type="EMBL" id="KAJ3658478.1"/>
    </source>
</evidence>
<keyword evidence="1" id="KW-1133">Transmembrane helix</keyword>
<dbReference type="EMBL" id="JALNTZ010000003">
    <property type="protein sequence ID" value="KAJ3658478.1"/>
    <property type="molecule type" value="Genomic_DNA"/>
</dbReference>
<keyword evidence="3" id="KW-1185">Reference proteome</keyword>
<dbReference type="AlphaFoldDB" id="A0AA38MJL0"/>
<gene>
    <name evidence="2" type="ORF">Zmor_010213</name>
</gene>
<keyword evidence="1" id="KW-0472">Membrane</keyword>
<feature type="transmembrane region" description="Helical" evidence="1">
    <location>
        <begin position="38"/>
        <end position="60"/>
    </location>
</feature>
<reference evidence="2" key="1">
    <citation type="journal article" date="2023" name="G3 (Bethesda)">
        <title>Whole genome assemblies of Zophobas morio and Tenebrio molitor.</title>
        <authorList>
            <person name="Kaur S."/>
            <person name="Stinson S.A."/>
            <person name="diCenzo G.C."/>
        </authorList>
    </citation>
    <scope>NUCLEOTIDE SEQUENCE</scope>
    <source>
        <strain evidence="2">QUZm001</strain>
    </source>
</reference>
<proteinExistence type="predicted"/>
<protein>
    <submittedName>
        <fullName evidence="2">Uncharacterized protein</fullName>
    </submittedName>
</protein>
<sequence length="115" mass="13685">MWRRDAERRLYHKRRALGGDRTPAVDVDAFRSTFDSCYLWEITIEFVIVTSSLSFLGLFCRPFRMFEYVILCRRALECIISELCDSNLVNCREARARDLKCSGDMRKKFGWRNTR</sequence>
<accession>A0AA38MJL0</accession>
<organism evidence="2 3">
    <name type="scientific">Zophobas morio</name>
    <dbReference type="NCBI Taxonomy" id="2755281"/>
    <lineage>
        <taxon>Eukaryota</taxon>
        <taxon>Metazoa</taxon>
        <taxon>Ecdysozoa</taxon>
        <taxon>Arthropoda</taxon>
        <taxon>Hexapoda</taxon>
        <taxon>Insecta</taxon>
        <taxon>Pterygota</taxon>
        <taxon>Neoptera</taxon>
        <taxon>Endopterygota</taxon>
        <taxon>Coleoptera</taxon>
        <taxon>Polyphaga</taxon>
        <taxon>Cucujiformia</taxon>
        <taxon>Tenebrionidae</taxon>
        <taxon>Zophobas</taxon>
    </lineage>
</organism>
<name>A0AA38MJL0_9CUCU</name>
<dbReference type="Proteomes" id="UP001168821">
    <property type="component" value="Unassembled WGS sequence"/>
</dbReference>
<evidence type="ECO:0000256" key="1">
    <source>
        <dbReference type="SAM" id="Phobius"/>
    </source>
</evidence>
<evidence type="ECO:0000313" key="3">
    <source>
        <dbReference type="Proteomes" id="UP001168821"/>
    </source>
</evidence>